<protein>
    <recommendedName>
        <fullName evidence="8">Papain family cysteine protease</fullName>
    </recommendedName>
</protein>
<dbReference type="InterPro" id="IPR013201">
    <property type="entry name" value="Prot_inhib_I29"/>
</dbReference>
<dbReference type="InterPro" id="IPR000668">
    <property type="entry name" value="Peptidase_C1A_C"/>
</dbReference>
<organism evidence="6 7">
    <name type="scientific">Stylonychia lemnae</name>
    <name type="common">Ciliate</name>
    <dbReference type="NCBI Taxonomy" id="5949"/>
    <lineage>
        <taxon>Eukaryota</taxon>
        <taxon>Sar</taxon>
        <taxon>Alveolata</taxon>
        <taxon>Ciliophora</taxon>
        <taxon>Intramacronucleata</taxon>
        <taxon>Spirotrichea</taxon>
        <taxon>Stichotrichia</taxon>
        <taxon>Sporadotrichida</taxon>
        <taxon>Oxytrichidae</taxon>
        <taxon>Stylonychinae</taxon>
        <taxon>Stylonychia</taxon>
    </lineage>
</organism>
<feature type="transmembrane region" description="Helical" evidence="3">
    <location>
        <begin position="7"/>
        <end position="26"/>
    </location>
</feature>
<dbReference type="SUPFAM" id="SSF54001">
    <property type="entry name" value="Cysteine proteinases"/>
    <property type="match status" value="1"/>
</dbReference>
<dbReference type="Proteomes" id="UP000039865">
    <property type="component" value="Unassembled WGS sequence"/>
</dbReference>
<dbReference type="GO" id="GO:0006508">
    <property type="term" value="P:proteolysis"/>
    <property type="evidence" value="ECO:0007669"/>
    <property type="project" value="InterPro"/>
</dbReference>
<dbReference type="GO" id="GO:0008234">
    <property type="term" value="F:cysteine-type peptidase activity"/>
    <property type="evidence" value="ECO:0007669"/>
    <property type="project" value="InterPro"/>
</dbReference>
<dbReference type="EMBL" id="CCKQ01012890">
    <property type="protein sequence ID" value="CDW84526.1"/>
    <property type="molecule type" value="Genomic_DNA"/>
</dbReference>
<evidence type="ECO:0000313" key="6">
    <source>
        <dbReference type="EMBL" id="CDW84526.1"/>
    </source>
</evidence>
<gene>
    <name evidence="6" type="primary">Contig12042.g609</name>
    <name evidence="6" type="ORF">STYLEM_13590</name>
</gene>
<evidence type="ECO:0000259" key="4">
    <source>
        <dbReference type="SMART" id="SM00645"/>
    </source>
</evidence>
<evidence type="ECO:0000259" key="5">
    <source>
        <dbReference type="SMART" id="SM00848"/>
    </source>
</evidence>
<evidence type="ECO:0000256" key="2">
    <source>
        <dbReference type="ARBA" id="ARBA00023145"/>
    </source>
</evidence>
<feature type="domain" description="Peptidase C1A papain C-terminal" evidence="4">
    <location>
        <begin position="156"/>
        <end position="378"/>
    </location>
</feature>
<keyword evidence="3" id="KW-0472">Membrane</keyword>
<keyword evidence="3" id="KW-1133">Transmembrane helix</keyword>
<dbReference type="PANTHER" id="PTHR12411">
    <property type="entry name" value="CYSTEINE PROTEASE FAMILY C1-RELATED"/>
    <property type="match status" value="1"/>
</dbReference>
<keyword evidence="3" id="KW-0812">Transmembrane</keyword>
<dbReference type="SMART" id="SM00848">
    <property type="entry name" value="Inhibitor_I29"/>
    <property type="match status" value="1"/>
</dbReference>
<dbReference type="Pfam" id="PF00112">
    <property type="entry name" value="Peptidase_C1"/>
    <property type="match status" value="1"/>
</dbReference>
<dbReference type="OMA" id="QFATEYS"/>
<dbReference type="InterPro" id="IPR038765">
    <property type="entry name" value="Papain-like_cys_pep_sf"/>
</dbReference>
<evidence type="ECO:0008006" key="8">
    <source>
        <dbReference type="Google" id="ProtNLM"/>
    </source>
</evidence>
<feature type="domain" description="Cathepsin propeptide inhibitor" evidence="5">
    <location>
        <begin position="50"/>
        <end position="106"/>
    </location>
</feature>
<dbReference type="Pfam" id="PF08246">
    <property type="entry name" value="Inhibitor_I29"/>
    <property type="match status" value="1"/>
</dbReference>
<proteinExistence type="inferred from homology"/>
<dbReference type="InterPro" id="IPR013128">
    <property type="entry name" value="Peptidase_C1A"/>
</dbReference>
<comment type="similarity">
    <text evidence="1">Belongs to the peptidase C1 family.</text>
</comment>
<accession>A0A078ARB6</accession>
<keyword evidence="2" id="KW-0865">Zymogen</keyword>
<evidence type="ECO:0000256" key="3">
    <source>
        <dbReference type="SAM" id="Phobius"/>
    </source>
</evidence>
<dbReference type="AlphaFoldDB" id="A0A078ARB6"/>
<sequence>MQKNRKTFAIVGSTFVVAALCGFLMINQEGNILQSSNFLIDPNTDDLYLFNQFATEYSKSFKTLPEFKEALTNFKAQNDAIKKYNANSKDTKLGLNQFSDWPAARYAEISRIKQFKKEDQNNQTSNITRSSDLGKIADDLSKQDKTSNNSRKLQAIPANFDHRQRNIITSVKNQLNCGSSYAFAAMAQVESYYLMTNPTKHKNVDLSEQFLVDCSYGFMGKNFGCSGGTVAHTYIFMTRYFYPKESVYPYSGKLQACNSAAQSKNPYGYVSNAIIMTTTSSAALMQVVYQMPVVALVASSSSVFRNYKTGIITSSQCTGNLDLAVLIVGWGTSGTVKYWIIKNQWGTTWGENGYAKIQMTDQRGTCGINQELYVSYAV</sequence>
<dbReference type="InParanoid" id="A0A078ARB6"/>
<name>A0A078ARB6_STYLE</name>
<dbReference type="Gene3D" id="3.90.70.10">
    <property type="entry name" value="Cysteine proteinases"/>
    <property type="match status" value="1"/>
</dbReference>
<evidence type="ECO:0000313" key="7">
    <source>
        <dbReference type="Proteomes" id="UP000039865"/>
    </source>
</evidence>
<dbReference type="SMART" id="SM00645">
    <property type="entry name" value="Pept_C1"/>
    <property type="match status" value="1"/>
</dbReference>
<dbReference type="OrthoDB" id="190265at2759"/>
<dbReference type="InterPro" id="IPR039417">
    <property type="entry name" value="Peptidase_C1A_papain-like"/>
</dbReference>
<keyword evidence="7" id="KW-1185">Reference proteome</keyword>
<evidence type="ECO:0000256" key="1">
    <source>
        <dbReference type="ARBA" id="ARBA00008455"/>
    </source>
</evidence>
<dbReference type="CDD" id="cd02248">
    <property type="entry name" value="Peptidase_C1A"/>
    <property type="match status" value="1"/>
</dbReference>
<reference evidence="6 7" key="1">
    <citation type="submission" date="2014-06" db="EMBL/GenBank/DDBJ databases">
        <authorList>
            <person name="Swart Estienne"/>
        </authorList>
    </citation>
    <scope>NUCLEOTIDE SEQUENCE [LARGE SCALE GENOMIC DNA]</scope>
    <source>
        <strain evidence="6 7">130c</strain>
    </source>
</reference>